<name>A0A2Z4FPW0_9DELT</name>
<dbReference type="Proteomes" id="UP000249799">
    <property type="component" value="Chromosome"/>
</dbReference>
<evidence type="ECO:0000313" key="2">
    <source>
        <dbReference type="Proteomes" id="UP000249799"/>
    </source>
</evidence>
<dbReference type="KEGG" id="bsed:DN745_17895"/>
<dbReference type="RefSeq" id="WP_111337062.1">
    <property type="nucleotide sequence ID" value="NZ_CP030032.1"/>
</dbReference>
<gene>
    <name evidence="1" type="ORF">DN745_17895</name>
</gene>
<sequence>MAEGIPLDKSGFERALRALSKEVKATRENPDSYKCEGSQRCYGCTFTTDSVDCFSCTYCVECKECSECTHCVRCENLHASSYCVDSRNCSNSSYLVMSEDCSDCVFCFGCVGLVKKEFHILNQKFRRDEYFKKIKELEAEFGLKRGR</sequence>
<dbReference type="AlphaFoldDB" id="A0A2Z4FPW0"/>
<dbReference type="OrthoDB" id="5520386at2"/>
<keyword evidence="2" id="KW-1185">Reference proteome</keyword>
<evidence type="ECO:0000313" key="1">
    <source>
        <dbReference type="EMBL" id="AWV91101.1"/>
    </source>
</evidence>
<reference evidence="1 2" key="1">
    <citation type="submission" date="2018-06" db="EMBL/GenBank/DDBJ databases">
        <title>Lujinxingia sediminis gen. nov. sp. nov., a new facultative anaerobic member of the class Deltaproteobacteria, and proposal of Lujinxingaceae fam. nov.</title>
        <authorList>
            <person name="Guo L.-Y."/>
            <person name="Li C.-M."/>
            <person name="Wang S."/>
            <person name="Du Z.-J."/>
        </authorList>
    </citation>
    <scope>NUCLEOTIDE SEQUENCE [LARGE SCALE GENOMIC DNA]</scope>
    <source>
        <strain evidence="1 2">FA350</strain>
    </source>
</reference>
<dbReference type="EMBL" id="CP030032">
    <property type="protein sequence ID" value="AWV91101.1"/>
    <property type="molecule type" value="Genomic_DNA"/>
</dbReference>
<proteinExistence type="predicted"/>
<accession>A0A2Z4FPW0</accession>
<organism evidence="1 2">
    <name type="scientific">Bradymonas sediminis</name>
    <dbReference type="NCBI Taxonomy" id="1548548"/>
    <lineage>
        <taxon>Bacteria</taxon>
        <taxon>Deltaproteobacteria</taxon>
        <taxon>Bradymonadales</taxon>
        <taxon>Bradymonadaceae</taxon>
        <taxon>Bradymonas</taxon>
    </lineage>
</organism>
<protein>
    <submittedName>
        <fullName evidence="1">Caib/baif family protein</fullName>
    </submittedName>
</protein>